<name>A0AAE0SZ29_9BIVA</name>
<reference evidence="2" key="2">
    <citation type="journal article" date="2021" name="Genome Biol. Evol.">
        <title>Developing a high-quality reference genome for a parasitic bivalve with doubly uniparental inheritance (Bivalvia: Unionida).</title>
        <authorList>
            <person name="Smith C.H."/>
        </authorList>
    </citation>
    <scope>NUCLEOTIDE SEQUENCE</scope>
    <source>
        <strain evidence="2">CHS0354</strain>
        <tissue evidence="2">Mantle</tissue>
    </source>
</reference>
<feature type="compositionally biased region" description="Acidic residues" evidence="1">
    <location>
        <begin position="66"/>
        <end position="75"/>
    </location>
</feature>
<keyword evidence="3" id="KW-1185">Reference proteome</keyword>
<evidence type="ECO:0000313" key="3">
    <source>
        <dbReference type="Proteomes" id="UP001195483"/>
    </source>
</evidence>
<comment type="caution">
    <text evidence="2">The sequence shown here is derived from an EMBL/GenBank/DDBJ whole genome shotgun (WGS) entry which is preliminary data.</text>
</comment>
<feature type="region of interest" description="Disordered" evidence="1">
    <location>
        <begin position="17"/>
        <end position="75"/>
    </location>
</feature>
<proteinExistence type="predicted"/>
<dbReference type="Proteomes" id="UP001195483">
    <property type="component" value="Unassembled WGS sequence"/>
</dbReference>
<accession>A0AAE0SZ29</accession>
<reference evidence="2" key="1">
    <citation type="journal article" date="2021" name="Genome Biol. Evol.">
        <title>A High-Quality Reference Genome for a Parasitic Bivalve with Doubly Uniparental Inheritance (Bivalvia: Unionida).</title>
        <authorList>
            <person name="Smith C.H."/>
        </authorList>
    </citation>
    <scope>NUCLEOTIDE SEQUENCE</scope>
    <source>
        <strain evidence="2">CHS0354</strain>
    </source>
</reference>
<sequence length="75" mass="8946">MKFYVVVEMLGMKVQMEEKEEKEDKEEKEHMRRWNDKIEKQNKTKRGKRGGVKGKVVERGEKEDEKCDGEDETLA</sequence>
<feature type="compositionally biased region" description="Basic and acidic residues" evidence="1">
    <location>
        <begin position="55"/>
        <end position="65"/>
    </location>
</feature>
<evidence type="ECO:0000313" key="2">
    <source>
        <dbReference type="EMBL" id="KAK3600364.1"/>
    </source>
</evidence>
<dbReference type="EMBL" id="JAEAOA010000961">
    <property type="protein sequence ID" value="KAK3600364.1"/>
    <property type="molecule type" value="Genomic_DNA"/>
</dbReference>
<dbReference type="AlphaFoldDB" id="A0AAE0SZ29"/>
<protein>
    <submittedName>
        <fullName evidence="2">Uncharacterized protein</fullName>
    </submittedName>
</protein>
<evidence type="ECO:0000256" key="1">
    <source>
        <dbReference type="SAM" id="MobiDB-lite"/>
    </source>
</evidence>
<feature type="compositionally biased region" description="Basic and acidic residues" evidence="1">
    <location>
        <begin position="25"/>
        <end position="42"/>
    </location>
</feature>
<organism evidence="2 3">
    <name type="scientific">Potamilus streckersoni</name>
    <dbReference type="NCBI Taxonomy" id="2493646"/>
    <lineage>
        <taxon>Eukaryota</taxon>
        <taxon>Metazoa</taxon>
        <taxon>Spiralia</taxon>
        <taxon>Lophotrochozoa</taxon>
        <taxon>Mollusca</taxon>
        <taxon>Bivalvia</taxon>
        <taxon>Autobranchia</taxon>
        <taxon>Heteroconchia</taxon>
        <taxon>Palaeoheterodonta</taxon>
        <taxon>Unionida</taxon>
        <taxon>Unionoidea</taxon>
        <taxon>Unionidae</taxon>
        <taxon>Ambleminae</taxon>
        <taxon>Lampsilini</taxon>
        <taxon>Potamilus</taxon>
    </lineage>
</organism>
<reference evidence="2" key="3">
    <citation type="submission" date="2023-05" db="EMBL/GenBank/DDBJ databases">
        <authorList>
            <person name="Smith C.H."/>
        </authorList>
    </citation>
    <scope>NUCLEOTIDE SEQUENCE</scope>
    <source>
        <strain evidence="2">CHS0354</strain>
        <tissue evidence="2">Mantle</tissue>
    </source>
</reference>
<feature type="compositionally biased region" description="Basic residues" evidence="1">
    <location>
        <begin position="43"/>
        <end position="52"/>
    </location>
</feature>
<gene>
    <name evidence="2" type="ORF">CHS0354_015507</name>
</gene>